<evidence type="ECO:0000256" key="2">
    <source>
        <dbReference type="ARBA" id="ARBA00004651"/>
    </source>
</evidence>
<dbReference type="CDD" id="cd00156">
    <property type="entry name" value="REC"/>
    <property type="match status" value="1"/>
</dbReference>
<dbReference type="InterPro" id="IPR000700">
    <property type="entry name" value="PAS-assoc_C"/>
</dbReference>
<evidence type="ECO:0000256" key="4">
    <source>
        <dbReference type="ARBA" id="ARBA00022475"/>
    </source>
</evidence>
<feature type="domain" description="PAC" evidence="18">
    <location>
        <begin position="557"/>
        <end position="610"/>
    </location>
</feature>
<dbReference type="InterPro" id="IPR005467">
    <property type="entry name" value="His_kinase_dom"/>
</dbReference>
<evidence type="ECO:0000256" key="11">
    <source>
        <dbReference type="ARBA" id="ARBA00023136"/>
    </source>
</evidence>
<dbReference type="PANTHER" id="PTHR45339">
    <property type="entry name" value="HYBRID SIGNAL TRANSDUCTION HISTIDINE KINASE J"/>
    <property type="match status" value="1"/>
</dbReference>
<dbReference type="Pfam" id="PF00989">
    <property type="entry name" value="PAS"/>
    <property type="match status" value="1"/>
</dbReference>
<dbReference type="InterPro" id="IPR013767">
    <property type="entry name" value="PAS_fold"/>
</dbReference>
<dbReference type="InterPro" id="IPR036097">
    <property type="entry name" value="HisK_dim/P_sf"/>
</dbReference>
<dbReference type="SUPFAM" id="SSF47226">
    <property type="entry name" value="Histidine-containing phosphotransfer domain, HPT domain"/>
    <property type="match status" value="1"/>
</dbReference>
<dbReference type="PROSITE" id="PS50110">
    <property type="entry name" value="RESPONSE_REGULATORY"/>
    <property type="match status" value="2"/>
</dbReference>
<dbReference type="Gene3D" id="1.10.287.130">
    <property type="match status" value="1"/>
</dbReference>
<proteinExistence type="predicted"/>
<dbReference type="PROSITE" id="PS50112">
    <property type="entry name" value="PAS"/>
    <property type="match status" value="3"/>
</dbReference>
<organism evidence="20 21">
    <name type="scientific">Rubrivivax benzoatilyticus</name>
    <dbReference type="NCBI Taxonomy" id="316997"/>
    <lineage>
        <taxon>Bacteria</taxon>
        <taxon>Pseudomonadati</taxon>
        <taxon>Pseudomonadota</taxon>
        <taxon>Betaproteobacteria</taxon>
        <taxon>Burkholderiales</taxon>
        <taxon>Sphaerotilaceae</taxon>
        <taxon>Rubrivivax</taxon>
    </lineage>
</organism>
<dbReference type="PANTHER" id="PTHR45339:SF1">
    <property type="entry name" value="HYBRID SIGNAL TRANSDUCTION HISTIDINE KINASE J"/>
    <property type="match status" value="1"/>
</dbReference>
<dbReference type="Pfam" id="PF01627">
    <property type="entry name" value="Hpt"/>
    <property type="match status" value="1"/>
</dbReference>
<dbReference type="Gene3D" id="3.40.50.2300">
    <property type="match status" value="2"/>
</dbReference>
<gene>
    <name evidence="20" type="ORF">G7087_03840</name>
</gene>
<evidence type="ECO:0000256" key="5">
    <source>
        <dbReference type="ARBA" id="ARBA00022553"/>
    </source>
</evidence>
<feature type="modified residue" description="4-aspartylphosphate" evidence="13">
    <location>
        <position position="1074"/>
    </location>
</feature>
<comment type="subcellular location">
    <subcellularLocation>
        <location evidence="2">Cell membrane</location>
        <topology evidence="2">Multi-pass membrane protein</topology>
    </subcellularLocation>
</comment>
<dbReference type="SMART" id="SM00086">
    <property type="entry name" value="PAC"/>
    <property type="match status" value="3"/>
</dbReference>
<keyword evidence="4" id="KW-1003">Cell membrane</keyword>
<evidence type="ECO:0000256" key="8">
    <source>
        <dbReference type="ARBA" id="ARBA00022840"/>
    </source>
</evidence>
<evidence type="ECO:0000256" key="6">
    <source>
        <dbReference type="ARBA" id="ARBA00022692"/>
    </source>
</evidence>
<feature type="domain" description="Response regulatory" evidence="16">
    <location>
        <begin position="1173"/>
        <end position="1287"/>
    </location>
</feature>
<feature type="domain" description="PAS" evidence="17">
    <location>
        <begin position="477"/>
        <end position="512"/>
    </location>
</feature>
<feature type="transmembrane region" description="Helical" evidence="14">
    <location>
        <begin position="21"/>
        <end position="41"/>
    </location>
</feature>
<dbReference type="Gene3D" id="3.30.450.20">
    <property type="entry name" value="PAS domain"/>
    <property type="match status" value="3"/>
</dbReference>
<feature type="domain" description="PAC" evidence="18">
    <location>
        <begin position="708"/>
        <end position="760"/>
    </location>
</feature>
<dbReference type="InterPro" id="IPR001789">
    <property type="entry name" value="Sig_transdc_resp-reg_receiver"/>
</dbReference>
<dbReference type="PRINTS" id="PR00344">
    <property type="entry name" value="BCTRLSENSOR"/>
</dbReference>
<evidence type="ECO:0000259" key="19">
    <source>
        <dbReference type="PROSITE" id="PS50894"/>
    </source>
</evidence>
<comment type="catalytic activity">
    <reaction evidence="1">
        <text>ATP + protein L-histidine = ADP + protein N-phospho-L-histidine.</text>
        <dbReference type="EC" id="2.7.13.3"/>
    </reaction>
</comment>
<dbReference type="Proteomes" id="UP000802098">
    <property type="component" value="Unassembled WGS sequence"/>
</dbReference>
<dbReference type="InterPro" id="IPR036890">
    <property type="entry name" value="HATPase_C_sf"/>
</dbReference>
<dbReference type="InterPro" id="IPR000014">
    <property type="entry name" value="PAS"/>
</dbReference>
<keyword evidence="10" id="KW-0902">Two-component regulatory system</keyword>
<dbReference type="NCBIfam" id="TIGR00229">
    <property type="entry name" value="sensory_box"/>
    <property type="match status" value="3"/>
</dbReference>
<keyword evidence="5 13" id="KW-0597">Phosphoprotein</keyword>
<dbReference type="SMART" id="SM00091">
    <property type="entry name" value="PAS"/>
    <property type="match status" value="3"/>
</dbReference>
<evidence type="ECO:0000259" key="18">
    <source>
        <dbReference type="PROSITE" id="PS50113"/>
    </source>
</evidence>
<evidence type="ECO:0000256" key="12">
    <source>
        <dbReference type="PROSITE-ProRule" id="PRU00110"/>
    </source>
</evidence>
<feature type="modified residue" description="Phosphohistidine" evidence="12">
    <location>
        <position position="1368"/>
    </location>
</feature>
<sequence>MAETSSGRPTGSSRHPGARGIVWRTALAFLVLAAATAVLVLREFRIGRELAAAELKAVARLRSEQIDDWLNERLALGRLLEPSPSLAQFHRRALAGPDAAERRELEQRLQHLRDSTRSVNVLLLDADGQLLVSATPDEAPTAALRDTVRRAITTGQAQHTPMYRSGADAQALRLDIVFPLKLSGTPARAAVALRQDPQQTLLPGLTGWPLPRDGALALLWQRQGDVMHPWAGFTPELQGRLPATVAVTEAGTLPLAALRGDPSALQPQRATDFRGEAVTGIVLPLGAGDWWLSLQVDQQAIDAPARQSALAGLALLAVTLLALHAIGRSLSNRRALADAERERAEERERMRALQLLDTVAEHAGEAIFAKDLDGRYLFVNRIACERSGLSREQLIGQRDVDVFPPDTAAAYAADDRLTLRDGNAMTFEQTMPTPNGVLHLAVTKAPLRDGDGRIVGLVGVASDLTALRRGEQALRESEARFRSVFEVLNEGIVVRAPDGSIVDANPAAERLLLQPVQALRGRRLDELGWEPVNESGEPSPEGLQRLTEVITASGECRDAEVRVRAPDGRQRWLRVNAEPVRDPDDGRLIAVVASWDDVTERRETTEELRRHRLHLQQLVEERTLELKHAIAGLAEAERSARMIADSLPGLVAYWDRQMRCRFANRGYCDWFGMSQEQIIGLSMTELLGPEFVRTQADLIRAAFGGELQQYERSAPSRGGEPQDLLVHYVPDRRADGQVDGFYVMAIDISAQKRAEAGLQRANAELVVERDRAEAASRSKSAFLANISHEIRTPMNAIIGLAHLMLRDAHADTERERLLKIRGQAQHLLQILNDVLDLSKIEAGRLELEAIPFSLDTLLARAFQTVATEAQRKGLELVLDTDAVPDRLVGDPTRLLQALLNLLSNAVKFTEKGWVRLQARQADHAEGRVLLRFTVTDTGVGIPPDRLGALFQAFEQVDSSTSRRHGGTGLGLALTRHMASMMGGEVGADSTPGAGSCFWFSAWLALEGEQPAPVPKMAGLRVLLADDLPEAREALADRLRHLGMQVDAVLSGEAALEQAAAAGAADQTYDLLLLDWRMEALDGIETLARLRALPAAAKAPALLVTAFDDDGMRERAEAAGFASVLLKPVAASTLHDTLQRVLRHSGAASEAVMPPPHGSGQAEAALRARGCRRPLLLVEDNPINQEVALELLRAVGLEVDLAVDGREALRMGQARDYAAVLMDMQMPEMDGLEATRELRRTGLAVPILAMTANAFGEDRAACLAAGMNDHIAKPVDPQTLYATLLRWLPPATPDGASAPAGPPSGAGFAERLGALGEIDVDAALRLVGGRPNVLQRLMRRFAEVYALGVPALVAPGGDERLAAWKCAAHSLHGACGAIGARALQAHARELEHDTASATQAEPLAERARELHERVRAVAAQLEALLD</sequence>
<dbReference type="SUPFAM" id="SSF52172">
    <property type="entry name" value="CheY-like"/>
    <property type="match status" value="2"/>
</dbReference>
<evidence type="ECO:0000259" key="16">
    <source>
        <dbReference type="PROSITE" id="PS50110"/>
    </source>
</evidence>
<feature type="domain" description="Response regulatory" evidence="16">
    <location>
        <begin position="1020"/>
        <end position="1141"/>
    </location>
</feature>
<dbReference type="InterPro" id="IPR035965">
    <property type="entry name" value="PAS-like_dom_sf"/>
</dbReference>
<dbReference type="SUPFAM" id="SSF55785">
    <property type="entry name" value="PYP-like sensor domain (PAS domain)"/>
    <property type="match status" value="3"/>
</dbReference>
<evidence type="ECO:0000259" key="17">
    <source>
        <dbReference type="PROSITE" id="PS50112"/>
    </source>
</evidence>
<dbReference type="InterPro" id="IPR003661">
    <property type="entry name" value="HisK_dim/P_dom"/>
</dbReference>
<evidence type="ECO:0000256" key="13">
    <source>
        <dbReference type="PROSITE-ProRule" id="PRU00169"/>
    </source>
</evidence>
<name>A0ABX0HT78_9BURK</name>
<keyword evidence="11 14" id="KW-0472">Membrane</keyword>
<dbReference type="RefSeq" id="WP_009858540.1">
    <property type="nucleotide sequence ID" value="NZ_JAAOCD010000001.1"/>
</dbReference>
<dbReference type="Pfam" id="PF08448">
    <property type="entry name" value="PAS_4"/>
    <property type="match status" value="2"/>
</dbReference>
<dbReference type="InterPro" id="IPR001610">
    <property type="entry name" value="PAC"/>
</dbReference>
<dbReference type="CDD" id="cd17546">
    <property type="entry name" value="REC_hyHK_CKI1_RcsC-like"/>
    <property type="match status" value="1"/>
</dbReference>
<keyword evidence="9 14" id="KW-1133">Transmembrane helix</keyword>
<feature type="domain" description="PAS" evidence="17">
    <location>
        <begin position="636"/>
        <end position="706"/>
    </location>
</feature>
<feature type="domain" description="PAS" evidence="17">
    <location>
        <begin position="352"/>
        <end position="422"/>
    </location>
</feature>
<evidence type="ECO:0000256" key="3">
    <source>
        <dbReference type="ARBA" id="ARBA00012438"/>
    </source>
</evidence>
<dbReference type="SUPFAM" id="SSF55874">
    <property type="entry name" value="ATPase domain of HSP90 chaperone/DNA topoisomerase II/histidine kinase"/>
    <property type="match status" value="1"/>
</dbReference>
<dbReference type="CDD" id="cd00130">
    <property type="entry name" value="PAS"/>
    <property type="match status" value="3"/>
</dbReference>
<evidence type="ECO:0000259" key="15">
    <source>
        <dbReference type="PROSITE" id="PS50109"/>
    </source>
</evidence>
<feature type="domain" description="Histidine kinase" evidence="15">
    <location>
        <begin position="785"/>
        <end position="1005"/>
    </location>
</feature>
<accession>A0ABX0HT78</accession>
<feature type="domain" description="PAC" evidence="18">
    <location>
        <begin position="425"/>
        <end position="476"/>
    </location>
</feature>
<dbReference type="CDD" id="cd00082">
    <property type="entry name" value="HisKA"/>
    <property type="match status" value="1"/>
</dbReference>
<dbReference type="SMART" id="SM00387">
    <property type="entry name" value="HATPase_c"/>
    <property type="match status" value="1"/>
</dbReference>
<dbReference type="PROSITE" id="PS50894">
    <property type="entry name" value="HPT"/>
    <property type="match status" value="1"/>
</dbReference>
<dbReference type="InterPro" id="IPR011006">
    <property type="entry name" value="CheY-like_superfamily"/>
</dbReference>
<dbReference type="CDD" id="cd16922">
    <property type="entry name" value="HATPase_EvgS-ArcB-TorS-like"/>
    <property type="match status" value="1"/>
</dbReference>
<evidence type="ECO:0000256" key="7">
    <source>
        <dbReference type="ARBA" id="ARBA00022741"/>
    </source>
</evidence>
<dbReference type="SMART" id="SM00448">
    <property type="entry name" value="REC"/>
    <property type="match status" value="2"/>
</dbReference>
<dbReference type="Gene3D" id="3.30.565.10">
    <property type="entry name" value="Histidine kinase-like ATPase, C-terminal domain"/>
    <property type="match status" value="1"/>
</dbReference>
<dbReference type="InterPro" id="IPR008207">
    <property type="entry name" value="Sig_transdc_His_kin_Hpt_dom"/>
</dbReference>
<dbReference type="Pfam" id="PF00072">
    <property type="entry name" value="Response_reg"/>
    <property type="match status" value="2"/>
</dbReference>
<evidence type="ECO:0000256" key="14">
    <source>
        <dbReference type="SAM" id="Phobius"/>
    </source>
</evidence>
<keyword evidence="7" id="KW-0547">Nucleotide-binding</keyword>
<comment type="caution">
    <text evidence="20">The sequence shown here is derived from an EMBL/GenBank/DDBJ whole genome shotgun (WGS) entry which is preliminary data.</text>
</comment>
<reference evidence="20 21" key="1">
    <citation type="submission" date="2020-03" db="EMBL/GenBank/DDBJ databases">
        <title>Rubrivivax benzoatilyticus JA2 (sequenced after 10 years sub-culturing).</title>
        <authorList>
            <person name="Gupta D."/>
            <person name="Chintalapati S."/>
            <person name="Chintalapati V.R."/>
        </authorList>
    </citation>
    <scope>NUCLEOTIDE SEQUENCE [LARGE SCALE GENOMIC DNA]</scope>
    <source>
        <strain evidence="20 21">JA2-Mal</strain>
    </source>
</reference>
<dbReference type="InterPro" id="IPR036641">
    <property type="entry name" value="HPT_dom_sf"/>
</dbReference>
<dbReference type="Gene3D" id="1.20.120.160">
    <property type="entry name" value="HPT domain"/>
    <property type="match status" value="1"/>
</dbReference>
<feature type="modified residue" description="4-aspartylphosphate" evidence="13">
    <location>
        <position position="1222"/>
    </location>
</feature>
<dbReference type="Pfam" id="PF00512">
    <property type="entry name" value="HisKA"/>
    <property type="match status" value="1"/>
</dbReference>
<keyword evidence="6 14" id="KW-0812">Transmembrane</keyword>
<dbReference type="EC" id="2.7.13.3" evidence="3"/>
<evidence type="ECO:0000256" key="1">
    <source>
        <dbReference type="ARBA" id="ARBA00000085"/>
    </source>
</evidence>
<dbReference type="EMBL" id="JAAOCD010000001">
    <property type="protein sequence ID" value="NHK97495.1"/>
    <property type="molecule type" value="Genomic_DNA"/>
</dbReference>
<dbReference type="InterPro" id="IPR004358">
    <property type="entry name" value="Sig_transdc_His_kin-like_C"/>
</dbReference>
<dbReference type="SMART" id="SM00388">
    <property type="entry name" value="HisKA"/>
    <property type="match status" value="1"/>
</dbReference>
<evidence type="ECO:0000256" key="10">
    <source>
        <dbReference type="ARBA" id="ARBA00023012"/>
    </source>
</evidence>
<dbReference type="InterPro" id="IPR003594">
    <property type="entry name" value="HATPase_dom"/>
</dbReference>
<protein>
    <recommendedName>
        <fullName evidence="3">histidine kinase</fullName>
        <ecNumber evidence="3">2.7.13.3</ecNumber>
    </recommendedName>
</protein>
<evidence type="ECO:0000256" key="9">
    <source>
        <dbReference type="ARBA" id="ARBA00022989"/>
    </source>
</evidence>
<feature type="domain" description="HPt" evidence="19">
    <location>
        <begin position="1329"/>
        <end position="1425"/>
    </location>
</feature>
<dbReference type="Pfam" id="PF02518">
    <property type="entry name" value="HATPase_c"/>
    <property type="match status" value="1"/>
</dbReference>
<dbReference type="PROSITE" id="PS50109">
    <property type="entry name" value="HIS_KIN"/>
    <property type="match status" value="1"/>
</dbReference>
<evidence type="ECO:0000313" key="20">
    <source>
        <dbReference type="EMBL" id="NHK97495.1"/>
    </source>
</evidence>
<dbReference type="PROSITE" id="PS50113">
    <property type="entry name" value="PAC"/>
    <property type="match status" value="3"/>
</dbReference>
<dbReference type="InterPro" id="IPR013656">
    <property type="entry name" value="PAS_4"/>
</dbReference>
<dbReference type="SUPFAM" id="SSF47384">
    <property type="entry name" value="Homodimeric domain of signal transducing histidine kinase"/>
    <property type="match status" value="1"/>
</dbReference>
<keyword evidence="8" id="KW-0067">ATP-binding</keyword>
<keyword evidence="21" id="KW-1185">Reference proteome</keyword>
<evidence type="ECO:0000313" key="21">
    <source>
        <dbReference type="Proteomes" id="UP000802098"/>
    </source>
</evidence>